<keyword evidence="2" id="KW-1185">Reference proteome</keyword>
<sequence length="109" mass="12492">MQNRYRFKPKREQLEKKLGNRSSFSMFTMIFPSFELSGMYTSGLPIFTSRFPAYSACFCGVGCFDDSASEKWSHRVAVSSAPNGFRFELATIYVPFTVERNRFGSKLPN</sequence>
<gene>
    <name evidence="1" type="ORF">H5410_050239</name>
</gene>
<protein>
    <submittedName>
        <fullName evidence="1">Uncharacterized protein</fullName>
    </submittedName>
</protein>
<dbReference type="Proteomes" id="UP000824120">
    <property type="component" value="Chromosome 10"/>
</dbReference>
<evidence type="ECO:0000313" key="2">
    <source>
        <dbReference type="Proteomes" id="UP000824120"/>
    </source>
</evidence>
<proteinExistence type="predicted"/>
<name>A0A9J5WX08_SOLCO</name>
<reference evidence="1 2" key="1">
    <citation type="submission" date="2020-09" db="EMBL/GenBank/DDBJ databases">
        <title>De no assembly of potato wild relative species, Solanum commersonii.</title>
        <authorList>
            <person name="Cho K."/>
        </authorList>
    </citation>
    <scope>NUCLEOTIDE SEQUENCE [LARGE SCALE GENOMIC DNA]</scope>
    <source>
        <strain evidence="1">LZ3.2</strain>
        <tissue evidence="1">Leaf</tissue>
    </source>
</reference>
<accession>A0A9J5WX08</accession>
<dbReference type="AlphaFoldDB" id="A0A9J5WX08"/>
<organism evidence="1 2">
    <name type="scientific">Solanum commersonii</name>
    <name type="common">Commerson's wild potato</name>
    <name type="synonym">Commerson's nightshade</name>
    <dbReference type="NCBI Taxonomy" id="4109"/>
    <lineage>
        <taxon>Eukaryota</taxon>
        <taxon>Viridiplantae</taxon>
        <taxon>Streptophyta</taxon>
        <taxon>Embryophyta</taxon>
        <taxon>Tracheophyta</taxon>
        <taxon>Spermatophyta</taxon>
        <taxon>Magnoliopsida</taxon>
        <taxon>eudicotyledons</taxon>
        <taxon>Gunneridae</taxon>
        <taxon>Pentapetalae</taxon>
        <taxon>asterids</taxon>
        <taxon>lamiids</taxon>
        <taxon>Solanales</taxon>
        <taxon>Solanaceae</taxon>
        <taxon>Solanoideae</taxon>
        <taxon>Solaneae</taxon>
        <taxon>Solanum</taxon>
    </lineage>
</organism>
<evidence type="ECO:0000313" key="1">
    <source>
        <dbReference type="EMBL" id="KAG5579612.1"/>
    </source>
</evidence>
<dbReference type="EMBL" id="JACXVP010000010">
    <property type="protein sequence ID" value="KAG5579612.1"/>
    <property type="molecule type" value="Genomic_DNA"/>
</dbReference>
<comment type="caution">
    <text evidence="1">The sequence shown here is derived from an EMBL/GenBank/DDBJ whole genome shotgun (WGS) entry which is preliminary data.</text>
</comment>